<evidence type="ECO:0000313" key="1">
    <source>
        <dbReference type="EMBL" id="KKL57155.1"/>
    </source>
</evidence>
<accession>A0A0F9FIQ4</accession>
<comment type="caution">
    <text evidence="1">The sequence shown here is derived from an EMBL/GenBank/DDBJ whole genome shotgun (WGS) entry which is preliminary data.</text>
</comment>
<dbReference type="EMBL" id="LAZR01030261">
    <property type="protein sequence ID" value="KKL57155.1"/>
    <property type="molecule type" value="Genomic_DNA"/>
</dbReference>
<dbReference type="AlphaFoldDB" id="A0A0F9FIQ4"/>
<organism evidence="1">
    <name type="scientific">marine sediment metagenome</name>
    <dbReference type="NCBI Taxonomy" id="412755"/>
    <lineage>
        <taxon>unclassified sequences</taxon>
        <taxon>metagenomes</taxon>
        <taxon>ecological metagenomes</taxon>
    </lineage>
</organism>
<protein>
    <submittedName>
        <fullName evidence="1">Uncharacterized protein</fullName>
    </submittedName>
</protein>
<sequence>MRRIILLTFLALLMAFPAFGIDKNVAGQKVAVYAFNTATGVAQTADATSITAQISKDGGASAQTNDVTPIELDATNHPGVYIFDLTQSETNADLLIITAVSSTTSVLIEPVFEDTDVFITVDSSGVIQSNVVEWLSSAALAVNVSGVPLVDVRYISGDAQSGTDLKDFVDAGYDPGTNKVQGVVLTDTTTAVTELTPATIWESTTRTLTSASGPSASEIVTAIFAETLTALGVATVQDMALAVYAMARGKFTVTGNSFTYFDDDDTTDVTSHTIATGGRTPN</sequence>
<name>A0A0F9FIQ4_9ZZZZ</name>
<gene>
    <name evidence="1" type="ORF">LCGC14_2238230</name>
</gene>
<reference evidence="1" key="1">
    <citation type="journal article" date="2015" name="Nature">
        <title>Complex archaea that bridge the gap between prokaryotes and eukaryotes.</title>
        <authorList>
            <person name="Spang A."/>
            <person name="Saw J.H."/>
            <person name="Jorgensen S.L."/>
            <person name="Zaremba-Niedzwiedzka K."/>
            <person name="Martijn J."/>
            <person name="Lind A.E."/>
            <person name="van Eijk R."/>
            <person name="Schleper C."/>
            <person name="Guy L."/>
            <person name="Ettema T.J."/>
        </authorList>
    </citation>
    <scope>NUCLEOTIDE SEQUENCE</scope>
</reference>
<proteinExistence type="predicted"/>